<dbReference type="EMBL" id="JABEZY010000004">
    <property type="protein sequence ID" value="MBA0737075.1"/>
    <property type="molecule type" value="Genomic_DNA"/>
</dbReference>
<reference evidence="2 3" key="1">
    <citation type="journal article" date="2019" name="Genome Biol. Evol.">
        <title>Insights into the evolution of the New World diploid cottons (Gossypium, subgenus Houzingenia) based on genome sequencing.</title>
        <authorList>
            <person name="Grover C.E."/>
            <person name="Arick M.A. 2nd"/>
            <person name="Thrash A."/>
            <person name="Conover J.L."/>
            <person name="Sanders W.S."/>
            <person name="Peterson D.G."/>
            <person name="Frelichowski J.E."/>
            <person name="Scheffler J.A."/>
            <person name="Scheffler B.E."/>
            <person name="Wendel J.F."/>
        </authorList>
    </citation>
    <scope>NUCLEOTIDE SEQUENCE [LARGE SCALE GENOMIC DNA]</scope>
    <source>
        <strain evidence="2">5</strain>
        <tissue evidence="2">Leaf</tissue>
    </source>
</reference>
<name>A0A7J9BLU4_GOSGO</name>
<accession>A0A7J9BLU4</accession>
<evidence type="ECO:0000256" key="1">
    <source>
        <dbReference type="SAM" id="MobiDB-lite"/>
    </source>
</evidence>
<dbReference type="Proteomes" id="UP000593579">
    <property type="component" value="Unassembled WGS sequence"/>
</dbReference>
<protein>
    <submittedName>
        <fullName evidence="2">Uncharacterized protein</fullName>
    </submittedName>
</protein>
<feature type="non-terminal residue" evidence="2">
    <location>
        <position position="1"/>
    </location>
</feature>
<comment type="caution">
    <text evidence="2">The sequence shown here is derived from an EMBL/GenBank/DDBJ whole genome shotgun (WGS) entry which is preliminary data.</text>
</comment>
<keyword evidence="3" id="KW-1185">Reference proteome</keyword>
<gene>
    <name evidence="2" type="ORF">Gogos_010554</name>
</gene>
<dbReference type="OrthoDB" id="10592790at2759"/>
<evidence type="ECO:0000313" key="3">
    <source>
        <dbReference type="Proteomes" id="UP000593579"/>
    </source>
</evidence>
<proteinExistence type="predicted"/>
<evidence type="ECO:0000313" key="2">
    <source>
        <dbReference type="EMBL" id="MBA0737075.1"/>
    </source>
</evidence>
<dbReference type="AlphaFoldDB" id="A0A7J9BLU4"/>
<organism evidence="2 3">
    <name type="scientific">Gossypium gossypioides</name>
    <name type="common">Mexican cotton</name>
    <name type="synonym">Selera gossypioides</name>
    <dbReference type="NCBI Taxonomy" id="34282"/>
    <lineage>
        <taxon>Eukaryota</taxon>
        <taxon>Viridiplantae</taxon>
        <taxon>Streptophyta</taxon>
        <taxon>Embryophyta</taxon>
        <taxon>Tracheophyta</taxon>
        <taxon>Spermatophyta</taxon>
        <taxon>Magnoliopsida</taxon>
        <taxon>eudicotyledons</taxon>
        <taxon>Gunneridae</taxon>
        <taxon>Pentapetalae</taxon>
        <taxon>rosids</taxon>
        <taxon>malvids</taxon>
        <taxon>Malvales</taxon>
        <taxon>Malvaceae</taxon>
        <taxon>Malvoideae</taxon>
        <taxon>Gossypium</taxon>
    </lineage>
</organism>
<sequence>ARSQPKPPSPPEYVLGKVISKEVEALFLSIQGRMFIFEKGFDLSESHCKEFLDLVRFHLDISLRAISDYYGVPHYERDELFDMELEKFNYVCMDAILAYLTDYCGEFERRWRWIPPSNFISLPVVSSVESKAYKQDGNAYDPKNKSMRKRVEQRMDWQRKMCKEIRRTIHMLGDMKSFLDRLAVSEGIEGLQWPEDLNDSSMGGAGDEEKVMEEEKEKEEEDDEVMKDNALELFHDDFKEAFMPTHASTIGFIIQDPSYRLNYLNSM</sequence>
<feature type="region of interest" description="Disordered" evidence="1">
    <location>
        <begin position="195"/>
        <end position="224"/>
    </location>
</feature>